<accession>A0A7K2J032</accession>
<dbReference type="AlphaFoldDB" id="A0A7K2J032"/>
<sequence>MSVPTMGLREGDPRQLGEYRLLGRLRESRLGVVYLGRDGSGELVSVAMLNDAAAIDEPTRERFARVVEEDDDVVAARISGRSALWVARPHTEDGPDAGVLLERAGGGGPAVRSGPVVMPHWAGERGASAVRWSVRGDGRDSKVARGEANWWLIGALGALLALLLVSMFLLYLWMLQFPQPESTPEEQPGEERSEPAQEEPSPGDEEGEPTPVPSLPGPGEDPRGEEGWEELPEDNV</sequence>
<evidence type="ECO:0000256" key="1">
    <source>
        <dbReference type="SAM" id="MobiDB-lite"/>
    </source>
</evidence>
<gene>
    <name evidence="3" type="ORF">GTW20_24915</name>
</gene>
<evidence type="ECO:0000256" key="2">
    <source>
        <dbReference type="SAM" id="Phobius"/>
    </source>
</evidence>
<name>A0A7K2J032_9ACTN</name>
<organism evidence="3 4">
    <name type="scientific">Nocardiopsis alba</name>
    <dbReference type="NCBI Taxonomy" id="53437"/>
    <lineage>
        <taxon>Bacteria</taxon>
        <taxon>Bacillati</taxon>
        <taxon>Actinomycetota</taxon>
        <taxon>Actinomycetes</taxon>
        <taxon>Streptosporangiales</taxon>
        <taxon>Nocardiopsidaceae</taxon>
        <taxon>Nocardiopsis</taxon>
    </lineage>
</organism>
<dbReference type="Proteomes" id="UP000467124">
    <property type="component" value="Unassembled WGS sequence"/>
</dbReference>
<evidence type="ECO:0000313" key="4">
    <source>
        <dbReference type="Proteomes" id="UP000467124"/>
    </source>
</evidence>
<evidence type="ECO:0000313" key="3">
    <source>
        <dbReference type="EMBL" id="MYR35414.1"/>
    </source>
</evidence>
<protein>
    <recommendedName>
        <fullName evidence="5">Transmembrane protein</fullName>
    </recommendedName>
</protein>
<feature type="transmembrane region" description="Helical" evidence="2">
    <location>
        <begin position="150"/>
        <end position="174"/>
    </location>
</feature>
<evidence type="ECO:0008006" key="5">
    <source>
        <dbReference type="Google" id="ProtNLM"/>
    </source>
</evidence>
<feature type="compositionally biased region" description="Acidic residues" evidence="1">
    <location>
        <begin position="227"/>
        <end position="236"/>
    </location>
</feature>
<comment type="caution">
    <text evidence="3">The sequence shown here is derived from an EMBL/GenBank/DDBJ whole genome shotgun (WGS) entry which is preliminary data.</text>
</comment>
<proteinExistence type="predicted"/>
<feature type="region of interest" description="Disordered" evidence="1">
    <location>
        <begin position="180"/>
        <end position="236"/>
    </location>
</feature>
<keyword evidence="2" id="KW-0812">Transmembrane</keyword>
<dbReference type="RefSeq" id="WP_161112061.1">
    <property type="nucleotide sequence ID" value="NZ_WWHY01000001.1"/>
</dbReference>
<reference evidence="3 4" key="1">
    <citation type="journal article" date="2019" name="Nat. Commun.">
        <title>The antimicrobial potential of Streptomyces from insect microbiomes.</title>
        <authorList>
            <person name="Chevrette M.G."/>
            <person name="Carlson C.M."/>
            <person name="Ortega H.E."/>
            <person name="Thomas C."/>
            <person name="Ananiev G.E."/>
            <person name="Barns K.J."/>
            <person name="Book A.J."/>
            <person name="Cagnazzo J."/>
            <person name="Carlos C."/>
            <person name="Flanigan W."/>
            <person name="Grubbs K.J."/>
            <person name="Horn H.A."/>
            <person name="Hoffmann F.M."/>
            <person name="Klassen J.L."/>
            <person name="Knack J.J."/>
            <person name="Lewin G.R."/>
            <person name="McDonald B.R."/>
            <person name="Muller L."/>
            <person name="Melo W.G.P."/>
            <person name="Pinto-Tomas A.A."/>
            <person name="Schmitz A."/>
            <person name="Wendt-Pienkowski E."/>
            <person name="Wildman S."/>
            <person name="Zhao M."/>
            <person name="Zhang F."/>
            <person name="Bugni T.S."/>
            <person name="Andes D.R."/>
            <person name="Pupo M.T."/>
            <person name="Currie C.R."/>
        </authorList>
    </citation>
    <scope>NUCLEOTIDE SEQUENCE [LARGE SCALE GENOMIC DNA]</scope>
    <source>
        <strain evidence="3 4">SID5840</strain>
    </source>
</reference>
<keyword evidence="2" id="KW-1133">Transmembrane helix</keyword>
<keyword evidence="2" id="KW-0472">Membrane</keyword>
<dbReference type="EMBL" id="WWHY01000001">
    <property type="protein sequence ID" value="MYR35414.1"/>
    <property type="molecule type" value="Genomic_DNA"/>
</dbReference>